<evidence type="ECO:0000313" key="4">
    <source>
        <dbReference type="EMBL" id="MCO6414625.1"/>
    </source>
</evidence>
<feature type="coiled-coil region" evidence="1">
    <location>
        <begin position="488"/>
        <end position="522"/>
    </location>
</feature>
<organism evidence="4 5">
    <name type="scientific">Siccirubricoccus soli</name>
    <dbReference type="NCBI Taxonomy" id="2899147"/>
    <lineage>
        <taxon>Bacteria</taxon>
        <taxon>Pseudomonadati</taxon>
        <taxon>Pseudomonadota</taxon>
        <taxon>Alphaproteobacteria</taxon>
        <taxon>Acetobacterales</taxon>
        <taxon>Roseomonadaceae</taxon>
        <taxon>Siccirubricoccus</taxon>
    </lineage>
</organism>
<keyword evidence="1" id="KW-0175">Coiled coil</keyword>
<evidence type="ECO:0000259" key="3">
    <source>
        <dbReference type="Pfam" id="PF13514"/>
    </source>
</evidence>
<evidence type="ECO:0000256" key="2">
    <source>
        <dbReference type="SAM" id="MobiDB-lite"/>
    </source>
</evidence>
<feature type="coiled-coil region" evidence="1">
    <location>
        <begin position="856"/>
        <end position="890"/>
    </location>
</feature>
<dbReference type="Pfam" id="PF13514">
    <property type="entry name" value="AAA_27"/>
    <property type="match status" value="1"/>
</dbReference>
<feature type="coiled-coil region" evidence="1">
    <location>
        <begin position="958"/>
        <end position="985"/>
    </location>
</feature>
<feature type="region of interest" description="Disordered" evidence="2">
    <location>
        <begin position="561"/>
        <end position="600"/>
    </location>
</feature>
<sequence>MRIDRLHLDRYGVFTDTWLDFRGDGVRLHIVYGPNEAGKSTVRTAVGDLLYGIHLRSQIGLRHGNNALRIGAELRNVDGEVLVVRRRKGNGQTLLTAGRTETGLPESTLQPFIRGLTREEFEAMFALDHEGLRKGGLRMLEEGGDLARSLVEAGTGLSEIGRALKGLSEELDEIGDLARRASTKPIWKTLDSFEKARDAARQGALRPDEWKQQEERLADAGRCRAERAESLLAIRRSKSRLERVRRVAPLLRRLQDARRSLDALADLPVLPPDFDDLWQKAGLERAKTAQRLTSASEALDKARDRLEGIASPDAVLALAMEITALHGDLSLVRKAISDAVGAQADVREATEALRGHARDLGLQGEVGEIATRVPPLREAVQLRELIDAALEADAQAQSAATALEAARDQHRIAVAVLEALPAPIDVSAIKTLVADLPKAADLLARRAAAQRAGAEAERKLATALATLGGWDAGADGLEMRLFPGVEAVQRHETAMRDARQAVAAAEAEVRRLTVEVEREEAELATVVASSGAVPTRAVVEEARGRRDALWSAIRAVRVEGREPSPEQAARLAEGGPDRLDALTRDADRLSDRRADEAGRVERQEAASVKAARLRVELRAAEETRAEAALLDEAAHAKWQAAWAGTGVSPRTPEDMRSWLLRRDDVLRELKERREKIEALALAEAEVARVREALVRATGAFGADLGGDETVAELQAVAAGRIAKEDAAAAERRTAEAKVVSEAGRVALAQAKVTETAKKSEERRSEMAAAMPGLGLSADASPREASAVLSAWEGIRQRVAFLNTAETKLFKAEETLEAFRARAIAAAGQIPHETLPADPGMQPLETVEALMKLLTAAREADTQAQAASKAVAESEEELRKASVALDEAEAQCARLRFIVGAETDAAVPAISARVASAGKQREEVGKAEADLLAASDGMSEAELEAEVRASPPDQVAAELSALETEEARLQEELEGALRDEAEARQALDGFEGRRAAAIDAHEAAIAAQELASLAERWAVATTAKAMLERAIELYRAENQDPLLARGSKIFARLAGTGPNPFVRLEASYPEVGHPQLQGVRADGGPCDVEGMSEGTRDQLFLSLRLAAVERRVATEGPMPFLADDLFVTTDEERLERGLSVLAELGERTQVVLFTHHRHVAEAARRLPGVAMHSLGGNTMSREPVAAA</sequence>
<evidence type="ECO:0000256" key="1">
    <source>
        <dbReference type="SAM" id="Coils"/>
    </source>
</evidence>
<dbReference type="InterPro" id="IPR027417">
    <property type="entry name" value="P-loop_NTPase"/>
</dbReference>
<dbReference type="SUPFAM" id="SSF52540">
    <property type="entry name" value="P-loop containing nucleoside triphosphate hydrolases"/>
    <property type="match status" value="1"/>
</dbReference>
<feature type="coiled-coil region" evidence="1">
    <location>
        <begin position="603"/>
        <end position="630"/>
    </location>
</feature>
<keyword evidence="5" id="KW-1185">Reference proteome</keyword>
<dbReference type="EMBL" id="JAFIRR010000001">
    <property type="protein sequence ID" value="MCO6414625.1"/>
    <property type="molecule type" value="Genomic_DNA"/>
</dbReference>
<proteinExistence type="predicted"/>
<accession>A0ABT1D023</accession>
<dbReference type="Gene3D" id="3.40.50.300">
    <property type="entry name" value="P-loop containing nucleotide triphosphate hydrolases"/>
    <property type="match status" value="2"/>
</dbReference>
<evidence type="ECO:0000313" key="5">
    <source>
        <dbReference type="Proteomes" id="UP001523392"/>
    </source>
</evidence>
<protein>
    <submittedName>
        <fullName evidence="4">AAA family ATPase</fullName>
    </submittedName>
</protein>
<dbReference type="PANTHER" id="PTHR41259:SF1">
    <property type="entry name" value="DOUBLE-STRAND BREAK REPAIR RAD50 ATPASE, PUTATIVE-RELATED"/>
    <property type="match status" value="1"/>
</dbReference>
<feature type="compositionally biased region" description="Basic and acidic residues" evidence="2">
    <location>
        <begin position="575"/>
        <end position="600"/>
    </location>
</feature>
<dbReference type="InterPro" id="IPR038734">
    <property type="entry name" value="YhaN_AAA"/>
</dbReference>
<dbReference type="PANTHER" id="PTHR41259">
    <property type="entry name" value="DOUBLE-STRAND BREAK REPAIR RAD50 ATPASE, PUTATIVE-RELATED"/>
    <property type="match status" value="1"/>
</dbReference>
<dbReference type="RefSeq" id="WP_252951216.1">
    <property type="nucleotide sequence ID" value="NZ_JAFIRR010000001.1"/>
</dbReference>
<comment type="caution">
    <text evidence="4">The sequence shown here is derived from an EMBL/GenBank/DDBJ whole genome shotgun (WGS) entry which is preliminary data.</text>
</comment>
<reference evidence="4 5" key="1">
    <citation type="submission" date="2021-12" db="EMBL/GenBank/DDBJ databases">
        <title>Siccirubricoccus leaddurans sp. nov., a high concentration Zn2+ tolerance bacterium.</title>
        <authorList>
            <person name="Cao Y."/>
        </authorList>
    </citation>
    <scope>NUCLEOTIDE SEQUENCE [LARGE SCALE GENOMIC DNA]</scope>
    <source>
        <strain evidence="4 5">KC 17139</strain>
    </source>
</reference>
<feature type="domain" description="YhaN AAA" evidence="3">
    <location>
        <begin position="1"/>
        <end position="210"/>
    </location>
</feature>
<dbReference type="Proteomes" id="UP001523392">
    <property type="component" value="Unassembled WGS sequence"/>
</dbReference>
<name>A0ABT1D023_9PROT</name>
<gene>
    <name evidence="4" type="ORF">JYK14_00315</name>
</gene>